<dbReference type="EMBL" id="JARWAK010000004">
    <property type="protein sequence ID" value="MDR5866417.1"/>
    <property type="molecule type" value="Genomic_DNA"/>
</dbReference>
<feature type="signal peptide" evidence="1">
    <location>
        <begin position="1"/>
        <end position="24"/>
    </location>
</feature>
<name>A0ABU1G0F9_9GAMM</name>
<evidence type="ECO:0000313" key="2">
    <source>
        <dbReference type="EMBL" id="MDR5866417.1"/>
    </source>
</evidence>
<accession>A0ABU1G0F9</accession>
<dbReference type="Pfam" id="PF19577">
    <property type="entry name" value="DcaP"/>
    <property type="match status" value="1"/>
</dbReference>
<protein>
    <submittedName>
        <fullName evidence="2">DcaP family trimeric outer membrane transporter</fullName>
    </submittedName>
</protein>
<feature type="chain" id="PRO_5046745647" evidence="1">
    <location>
        <begin position="25"/>
        <end position="413"/>
    </location>
</feature>
<dbReference type="Proteomes" id="UP001264519">
    <property type="component" value="Unassembled WGS sequence"/>
</dbReference>
<dbReference type="InterPro" id="IPR045748">
    <property type="entry name" value="DcaP"/>
</dbReference>
<dbReference type="RefSeq" id="WP_309652018.1">
    <property type="nucleotide sequence ID" value="NZ_JARWAK010000004.1"/>
</dbReference>
<proteinExistence type="predicted"/>
<evidence type="ECO:0000256" key="1">
    <source>
        <dbReference type="SAM" id="SignalP"/>
    </source>
</evidence>
<organism evidence="2 3">
    <name type="scientific">Halomonas koreensis</name>
    <dbReference type="NCBI Taxonomy" id="245385"/>
    <lineage>
        <taxon>Bacteria</taxon>
        <taxon>Pseudomonadati</taxon>
        <taxon>Pseudomonadota</taxon>
        <taxon>Gammaproteobacteria</taxon>
        <taxon>Oceanospirillales</taxon>
        <taxon>Halomonadaceae</taxon>
        <taxon>Halomonas</taxon>
    </lineage>
</organism>
<reference evidence="2 3" key="1">
    <citation type="submission" date="2023-04" db="EMBL/GenBank/DDBJ databases">
        <title>A long-awaited taxogenomic arrangement of the family Halomonadaceae.</title>
        <authorList>
            <person name="De La Haba R."/>
            <person name="Chuvochina M."/>
            <person name="Wittouck S."/>
            <person name="Arahal D.R."/>
            <person name="Sanchez-Porro C."/>
            <person name="Hugenholtz P."/>
            <person name="Ventosa A."/>
        </authorList>
    </citation>
    <scope>NUCLEOTIDE SEQUENCE [LARGE SCALE GENOMIC DNA]</scope>
    <source>
        <strain evidence="2 3">DSM 23530</strain>
    </source>
</reference>
<gene>
    <name evidence="2" type="ORF">QC818_06420</name>
</gene>
<dbReference type="SUPFAM" id="SSF56935">
    <property type="entry name" value="Porins"/>
    <property type="match status" value="1"/>
</dbReference>
<comment type="caution">
    <text evidence="2">The sequence shown here is derived from an EMBL/GenBank/DDBJ whole genome shotgun (WGS) entry which is preliminary data.</text>
</comment>
<keyword evidence="1" id="KW-0732">Signal</keyword>
<keyword evidence="3" id="KW-1185">Reference proteome</keyword>
<sequence>MHSRKTLMLALLPAGLLAAQSSHAFDVVPAGEPVVTGEPSRVGAPWNHRSTFNIPGTNTDVAFGGYVKFDAIHDFDYDLGEITDALAVGREDNPKTTANESTATDGKTTFTAQESRLNFRTQTRFGDEVLRTYLEGHFAPDNKFNLRHAYGEYNGFLAGQTWTNFMHFLGTPRILKLGGPIGYATGRPEQVRYTHQAGPNTFAVALENPESSISDLGPGGAVDEGSELPDLTLRYQYKRSFGISGVVRQFSTNSELNGQDESTTGFGIAAQGALPLGGSTTLKGNLMAGSGLGGYLDYVPASGAKFRAPDAYLAADGDLEAVDLQSVGLSLDHRWNASWSSSIGTSRVEQDLADDAPAFQGMADTVQFSHVNLIWDVNDRMTVGAEYQYIDLEKVSGEEVDASRVMASAQFHF</sequence>
<evidence type="ECO:0000313" key="3">
    <source>
        <dbReference type="Proteomes" id="UP001264519"/>
    </source>
</evidence>